<accession>A0A8J3NBC7</accession>
<dbReference type="Pfam" id="PF13545">
    <property type="entry name" value="HTH_Crp_2"/>
    <property type="match status" value="1"/>
</dbReference>
<dbReference type="InterPro" id="IPR018490">
    <property type="entry name" value="cNMP-bd_dom_sf"/>
</dbReference>
<evidence type="ECO:0000259" key="5">
    <source>
        <dbReference type="PROSITE" id="PS51063"/>
    </source>
</evidence>
<dbReference type="InterPro" id="IPR036390">
    <property type="entry name" value="WH_DNA-bd_sf"/>
</dbReference>
<dbReference type="InterPro" id="IPR050397">
    <property type="entry name" value="Env_Response_Regulators"/>
</dbReference>
<evidence type="ECO:0000256" key="2">
    <source>
        <dbReference type="ARBA" id="ARBA00023125"/>
    </source>
</evidence>
<evidence type="ECO:0000313" key="7">
    <source>
        <dbReference type="Proteomes" id="UP000612808"/>
    </source>
</evidence>
<dbReference type="PANTHER" id="PTHR24567:SF68">
    <property type="entry name" value="DNA-BINDING TRANSCRIPTIONAL DUAL REGULATOR CRP"/>
    <property type="match status" value="1"/>
</dbReference>
<dbReference type="SUPFAM" id="SSF46785">
    <property type="entry name" value="Winged helix' DNA-binding domain"/>
    <property type="match status" value="1"/>
</dbReference>
<dbReference type="AlphaFoldDB" id="A0A8J3NBC7"/>
<keyword evidence="3" id="KW-0804">Transcription</keyword>
<keyword evidence="2" id="KW-0238">DNA-binding</keyword>
<dbReference type="PROSITE" id="PS51063">
    <property type="entry name" value="HTH_CRP_2"/>
    <property type="match status" value="1"/>
</dbReference>
<dbReference type="InterPro" id="IPR012318">
    <property type="entry name" value="HTH_CRP"/>
</dbReference>
<dbReference type="GO" id="GO:0003700">
    <property type="term" value="F:DNA-binding transcription factor activity"/>
    <property type="evidence" value="ECO:0007669"/>
    <property type="project" value="TreeGrafter"/>
</dbReference>
<dbReference type="SUPFAM" id="SSF51206">
    <property type="entry name" value="cAMP-binding domain-like"/>
    <property type="match status" value="1"/>
</dbReference>
<keyword evidence="1" id="KW-0805">Transcription regulation</keyword>
<feature type="domain" description="Cyclic nucleotide-binding" evidence="4">
    <location>
        <begin position="16"/>
        <end position="119"/>
    </location>
</feature>
<feature type="domain" description="HTH crp-type" evidence="5">
    <location>
        <begin position="150"/>
        <end position="223"/>
    </location>
</feature>
<dbReference type="PANTHER" id="PTHR24567">
    <property type="entry name" value="CRP FAMILY TRANSCRIPTIONAL REGULATORY PROTEIN"/>
    <property type="match status" value="1"/>
</dbReference>
<evidence type="ECO:0000313" key="6">
    <source>
        <dbReference type="EMBL" id="GID10522.1"/>
    </source>
</evidence>
<dbReference type="InterPro" id="IPR000595">
    <property type="entry name" value="cNMP-bd_dom"/>
</dbReference>
<organism evidence="6 7">
    <name type="scientific">Actinocatenispora rupis</name>
    <dbReference type="NCBI Taxonomy" id="519421"/>
    <lineage>
        <taxon>Bacteria</taxon>
        <taxon>Bacillati</taxon>
        <taxon>Actinomycetota</taxon>
        <taxon>Actinomycetes</taxon>
        <taxon>Micromonosporales</taxon>
        <taxon>Micromonosporaceae</taxon>
        <taxon>Actinocatenispora</taxon>
    </lineage>
</organism>
<dbReference type="Pfam" id="PF00027">
    <property type="entry name" value="cNMP_binding"/>
    <property type="match status" value="1"/>
</dbReference>
<evidence type="ECO:0000256" key="3">
    <source>
        <dbReference type="ARBA" id="ARBA00023163"/>
    </source>
</evidence>
<dbReference type="Proteomes" id="UP000612808">
    <property type="component" value="Unassembled WGS sequence"/>
</dbReference>
<proteinExistence type="predicted"/>
<protein>
    <submittedName>
        <fullName evidence="6">Crp/Fnr family transcriptional regulator</fullName>
    </submittedName>
</protein>
<gene>
    <name evidence="6" type="ORF">Aru02nite_14110</name>
</gene>
<reference evidence="6" key="1">
    <citation type="submission" date="2021-01" db="EMBL/GenBank/DDBJ databases">
        <title>Whole genome shotgun sequence of Actinocatenispora rupis NBRC 107355.</title>
        <authorList>
            <person name="Komaki H."/>
            <person name="Tamura T."/>
        </authorList>
    </citation>
    <scope>NUCLEOTIDE SEQUENCE</scope>
    <source>
        <strain evidence="6">NBRC 107355</strain>
    </source>
</reference>
<name>A0A8J3NBC7_9ACTN</name>
<dbReference type="EMBL" id="BOMB01000008">
    <property type="protein sequence ID" value="GID10522.1"/>
    <property type="molecule type" value="Genomic_DNA"/>
</dbReference>
<dbReference type="CDD" id="cd00038">
    <property type="entry name" value="CAP_ED"/>
    <property type="match status" value="1"/>
</dbReference>
<dbReference type="InterPro" id="IPR014710">
    <property type="entry name" value="RmlC-like_jellyroll"/>
</dbReference>
<dbReference type="SMART" id="SM00100">
    <property type="entry name" value="cNMP"/>
    <property type="match status" value="1"/>
</dbReference>
<dbReference type="GO" id="GO:0005829">
    <property type="term" value="C:cytosol"/>
    <property type="evidence" value="ECO:0007669"/>
    <property type="project" value="TreeGrafter"/>
</dbReference>
<dbReference type="RefSeq" id="WP_203655836.1">
    <property type="nucleotide sequence ID" value="NZ_BAAAZM010000003.1"/>
</dbReference>
<dbReference type="Gene3D" id="2.60.120.10">
    <property type="entry name" value="Jelly Rolls"/>
    <property type="match status" value="1"/>
</dbReference>
<sequence length="237" mass="26099">MARTSPVTDRWPAETLLGRINRTDERALIHLGSPRTASAGTRLLRHGEPGTHVILLLGGFVKITVGTADGREALLAVRVPGDVVGEMAALNNRTRSATVTTCGPCRYTVVRQHQLREYLQQHPDAFLHLTAMMADRLEWANRRRVEFTAYPVQVRLARILCEMAGTYGRRVPDGVEIGVSLTQPELATLCGASEATVQRALRELRAGNLVATGYRRTLVRDLPSLRVLADLDAAWSD</sequence>
<keyword evidence="7" id="KW-1185">Reference proteome</keyword>
<dbReference type="PROSITE" id="PS50042">
    <property type="entry name" value="CNMP_BINDING_3"/>
    <property type="match status" value="1"/>
</dbReference>
<dbReference type="GO" id="GO:0003677">
    <property type="term" value="F:DNA binding"/>
    <property type="evidence" value="ECO:0007669"/>
    <property type="project" value="UniProtKB-KW"/>
</dbReference>
<comment type="caution">
    <text evidence="6">The sequence shown here is derived from an EMBL/GenBank/DDBJ whole genome shotgun (WGS) entry which is preliminary data.</text>
</comment>
<evidence type="ECO:0000259" key="4">
    <source>
        <dbReference type="PROSITE" id="PS50042"/>
    </source>
</evidence>
<evidence type="ECO:0000256" key="1">
    <source>
        <dbReference type="ARBA" id="ARBA00023015"/>
    </source>
</evidence>